<proteinExistence type="inferred from homology"/>
<feature type="domain" description="LysM" evidence="6">
    <location>
        <begin position="419"/>
        <end position="466"/>
    </location>
</feature>
<dbReference type="AlphaFoldDB" id="A0AAV9HVC3"/>
<dbReference type="EMBL" id="MU864957">
    <property type="protein sequence ID" value="KAK4463644.1"/>
    <property type="molecule type" value="Genomic_DNA"/>
</dbReference>
<feature type="domain" description="LysM" evidence="6">
    <location>
        <begin position="761"/>
        <end position="807"/>
    </location>
</feature>
<dbReference type="SUPFAM" id="SSF54106">
    <property type="entry name" value="LysM domain"/>
    <property type="match status" value="5"/>
</dbReference>
<dbReference type="PANTHER" id="PTHR34997">
    <property type="entry name" value="AM15"/>
    <property type="match status" value="1"/>
</dbReference>
<evidence type="ECO:0000256" key="1">
    <source>
        <dbReference type="ARBA" id="ARBA00022669"/>
    </source>
</evidence>
<dbReference type="CDD" id="cd00118">
    <property type="entry name" value="LysM"/>
    <property type="match status" value="5"/>
</dbReference>
<dbReference type="InterPro" id="IPR052210">
    <property type="entry name" value="LysM1-like"/>
</dbReference>
<dbReference type="InterPro" id="IPR036779">
    <property type="entry name" value="LysM_dom_sf"/>
</dbReference>
<evidence type="ECO:0000259" key="6">
    <source>
        <dbReference type="PROSITE" id="PS51782"/>
    </source>
</evidence>
<dbReference type="Pfam" id="PF01476">
    <property type="entry name" value="LysM"/>
    <property type="match status" value="5"/>
</dbReference>
<keyword evidence="3" id="KW-0843">Virulence</keyword>
<feature type="region of interest" description="Disordered" evidence="5">
    <location>
        <begin position="389"/>
        <end position="409"/>
    </location>
</feature>
<dbReference type="PROSITE" id="PS51782">
    <property type="entry name" value="LYSM"/>
    <property type="match status" value="5"/>
</dbReference>
<organism evidence="7 8">
    <name type="scientific">Cladorrhinum samala</name>
    <dbReference type="NCBI Taxonomy" id="585594"/>
    <lineage>
        <taxon>Eukaryota</taxon>
        <taxon>Fungi</taxon>
        <taxon>Dikarya</taxon>
        <taxon>Ascomycota</taxon>
        <taxon>Pezizomycotina</taxon>
        <taxon>Sordariomycetes</taxon>
        <taxon>Sordariomycetidae</taxon>
        <taxon>Sordariales</taxon>
        <taxon>Podosporaceae</taxon>
        <taxon>Cladorrhinum</taxon>
    </lineage>
</organism>
<comment type="similarity">
    <text evidence="4">Belongs to the secreted LysM effector family.</text>
</comment>
<dbReference type="Proteomes" id="UP001321749">
    <property type="component" value="Unassembled WGS sequence"/>
</dbReference>
<evidence type="ECO:0000313" key="8">
    <source>
        <dbReference type="Proteomes" id="UP001321749"/>
    </source>
</evidence>
<dbReference type="GO" id="GO:0008061">
    <property type="term" value="F:chitin binding"/>
    <property type="evidence" value="ECO:0007669"/>
    <property type="project" value="UniProtKB-KW"/>
</dbReference>
<reference evidence="7" key="1">
    <citation type="journal article" date="2023" name="Mol. Phylogenet. Evol.">
        <title>Genome-scale phylogeny and comparative genomics of the fungal order Sordariales.</title>
        <authorList>
            <person name="Hensen N."/>
            <person name="Bonometti L."/>
            <person name="Westerberg I."/>
            <person name="Brannstrom I.O."/>
            <person name="Guillou S."/>
            <person name="Cros-Aarteil S."/>
            <person name="Calhoun S."/>
            <person name="Haridas S."/>
            <person name="Kuo A."/>
            <person name="Mondo S."/>
            <person name="Pangilinan J."/>
            <person name="Riley R."/>
            <person name="LaButti K."/>
            <person name="Andreopoulos B."/>
            <person name="Lipzen A."/>
            <person name="Chen C."/>
            <person name="Yan M."/>
            <person name="Daum C."/>
            <person name="Ng V."/>
            <person name="Clum A."/>
            <person name="Steindorff A."/>
            <person name="Ohm R.A."/>
            <person name="Martin F."/>
            <person name="Silar P."/>
            <person name="Natvig D.O."/>
            <person name="Lalanne C."/>
            <person name="Gautier V."/>
            <person name="Ament-Velasquez S.L."/>
            <person name="Kruys A."/>
            <person name="Hutchinson M.I."/>
            <person name="Powell A.J."/>
            <person name="Barry K."/>
            <person name="Miller A.N."/>
            <person name="Grigoriev I.V."/>
            <person name="Debuchy R."/>
            <person name="Gladieux P."/>
            <person name="Hiltunen Thoren M."/>
            <person name="Johannesson H."/>
        </authorList>
    </citation>
    <scope>NUCLEOTIDE SEQUENCE</scope>
    <source>
        <strain evidence="7">PSN324</strain>
    </source>
</reference>
<accession>A0AAV9HVC3</accession>
<evidence type="ECO:0000256" key="4">
    <source>
        <dbReference type="ARBA" id="ARBA00044955"/>
    </source>
</evidence>
<keyword evidence="2" id="KW-0732">Signal</keyword>
<feature type="domain" description="LysM" evidence="6">
    <location>
        <begin position="278"/>
        <end position="324"/>
    </location>
</feature>
<evidence type="ECO:0000256" key="2">
    <source>
        <dbReference type="ARBA" id="ARBA00022729"/>
    </source>
</evidence>
<dbReference type="InterPro" id="IPR018392">
    <property type="entry name" value="LysM"/>
</dbReference>
<evidence type="ECO:0000256" key="5">
    <source>
        <dbReference type="SAM" id="MobiDB-lite"/>
    </source>
</evidence>
<feature type="compositionally biased region" description="Low complexity" evidence="5">
    <location>
        <begin position="616"/>
        <end position="645"/>
    </location>
</feature>
<name>A0AAV9HVC3_9PEZI</name>
<dbReference type="SMART" id="SM00257">
    <property type="entry name" value="LysM"/>
    <property type="match status" value="5"/>
</dbReference>
<feature type="domain" description="LysM" evidence="6">
    <location>
        <begin position="329"/>
        <end position="379"/>
    </location>
</feature>
<dbReference type="PANTHER" id="PTHR34997:SF2">
    <property type="entry name" value="LYSM DOMAIN-CONTAINING PROTEIN-RELATED"/>
    <property type="match status" value="1"/>
</dbReference>
<evidence type="ECO:0000313" key="7">
    <source>
        <dbReference type="EMBL" id="KAK4463644.1"/>
    </source>
</evidence>
<evidence type="ECO:0000256" key="3">
    <source>
        <dbReference type="ARBA" id="ARBA00023026"/>
    </source>
</evidence>
<keyword evidence="8" id="KW-1185">Reference proteome</keyword>
<keyword evidence="1" id="KW-0147">Chitin-binding</keyword>
<feature type="domain" description="LysM" evidence="6">
    <location>
        <begin position="664"/>
        <end position="710"/>
    </location>
</feature>
<comment type="caution">
    <text evidence="7">The sequence shown here is derived from an EMBL/GenBank/DDBJ whole genome shotgun (WGS) entry which is preliminary data.</text>
</comment>
<protein>
    <recommendedName>
        <fullName evidence="6">LysM domain-containing protein</fullName>
    </recommendedName>
</protein>
<reference evidence="7" key="2">
    <citation type="submission" date="2023-06" db="EMBL/GenBank/DDBJ databases">
        <authorList>
            <consortium name="Lawrence Berkeley National Laboratory"/>
            <person name="Mondo S.J."/>
            <person name="Hensen N."/>
            <person name="Bonometti L."/>
            <person name="Westerberg I."/>
            <person name="Brannstrom I.O."/>
            <person name="Guillou S."/>
            <person name="Cros-Aarteil S."/>
            <person name="Calhoun S."/>
            <person name="Haridas S."/>
            <person name="Kuo A."/>
            <person name="Pangilinan J."/>
            <person name="Riley R."/>
            <person name="Labutti K."/>
            <person name="Andreopoulos B."/>
            <person name="Lipzen A."/>
            <person name="Chen C."/>
            <person name="Yanf M."/>
            <person name="Daum C."/>
            <person name="Ng V."/>
            <person name="Clum A."/>
            <person name="Steindorff A."/>
            <person name="Ohm R."/>
            <person name="Martin F."/>
            <person name="Silar P."/>
            <person name="Natvig D."/>
            <person name="Lalanne C."/>
            <person name="Gautier V."/>
            <person name="Ament-Velasquez S.L."/>
            <person name="Kruys A."/>
            <person name="Hutchinson M.I."/>
            <person name="Powell A.J."/>
            <person name="Barry K."/>
            <person name="Miller A.N."/>
            <person name="Grigoriev I.V."/>
            <person name="Debuchy R."/>
            <person name="Gladieux P."/>
            <person name="Thoren M.H."/>
            <person name="Johannesson H."/>
        </authorList>
    </citation>
    <scope>NUCLEOTIDE SEQUENCE</scope>
    <source>
        <strain evidence="7">PSN324</strain>
    </source>
</reference>
<sequence>MFSAQLEKGFKHYRSRAFLFGSKCPICWGSSGKKTCLSKSLFRNMASPKMPVWSRFLLLLLPAAAAQLLVQDWRGGAYEAPKLEAPANLSEACSATFNQRISCHAALLDITMGRLVPTETQLDFICRPQCAAELERLVVMQNSACTGPSDALVIDGKVYPPTTFTLELQFTYNYTCLKDSSEAYCLPKFDDYNSRENATSAELCSECNLRELQYQLSSPFGWDDDLAASLSSLTQSCGATTGYAVALPAPLTLNSSVPATATPNPTTTSVAPSNTCVSTYTVQAGDDCHSISKAQGVSTFDLMVSNNLAGYCSNFPGSGAQLCMPHRCQIYTVQADDSCWGIVSRYNNAFTVTQLRSWNRNINEACTNLNMIRGYEICVSFPGDAQITPSPTAPGSGGPGTQVPAPTNVAPDTNPKCSRYYTVKADDTCAVVAQLNGISLDDFYLLNPSVDQAKCSNLWLGSAYCVRPVGDIRDYPEYYIKLSLNPCLAMDRPPSCYTTYPEAPYWEWPTATVSDTATAPVTTSTALPPRPTLTEDLPLAPGSRADCASYTHNRNLTSRHGLNTNTCTFAAYLVGVDVADFLSWNPSLARNYDVKNATACTLQFGLRYCASARTKTPNISGSSSSISSSSTPGTASRTTTTRTNSDGIATPTAIQPGMVPNCNKFYFVQPGDGCWAIANSQGIDLGDFYAWNPAVQTSCAGLQASVYVCVGVASASTIPAPVTKTTTTTKMATTTTTTTKGAPAGATPSPVQNGMVSGCNKFYLVKGGDGCWDIATAQGISLSTLYSWNPALNGDCSGLWPNYYICVGRS</sequence>
<gene>
    <name evidence="7" type="ORF">QBC42DRAFT_295798</name>
</gene>
<dbReference type="Gene3D" id="3.10.350.10">
    <property type="entry name" value="LysM domain"/>
    <property type="match status" value="5"/>
</dbReference>
<feature type="region of interest" description="Disordered" evidence="5">
    <location>
        <begin position="615"/>
        <end position="652"/>
    </location>
</feature>